<dbReference type="PANTHER" id="PTHR47992">
    <property type="entry name" value="PROTEIN PHOSPHATASE"/>
    <property type="match status" value="1"/>
</dbReference>
<keyword evidence="3" id="KW-1185">Reference proteome</keyword>
<dbReference type="SUPFAM" id="SSF81606">
    <property type="entry name" value="PP2C-like"/>
    <property type="match status" value="1"/>
</dbReference>
<dbReference type="SMART" id="SM00332">
    <property type="entry name" value="PP2Cc"/>
    <property type="match status" value="1"/>
</dbReference>
<sequence length="266" mass="28010">MTDESTPLPRSERAHYLREPAPWVAGCSDTGRRHRTNQDAMCLAVRSDPRAEAVLAIADGVTTAHGSELASLVATETAVETLIQALGAGTPANVAFVQAFAAANDEVLAASEDPSACTLIAAAIQPGVIAVGNVGDSRAYWFCDDGSTELLSVDDSMAQARMMLGMSRDDAEQSNQAHAITKWLGRQATNVTPSVLTLQPRANGWLLLCTDGLWNYASSPEDMSALFSAQVSRSPSPAALAEALVAWANEQGGKDNVTVVVARVEQ</sequence>
<dbReference type="Gene3D" id="3.60.40.10">
    <property type="entry name" value="PPM-type phosphatase domain"/>
    <property type="match status" value="1"/>
</dbReference>
<dbReference type="Proteomes" id="UP001501521">
    <property type="component" value="Unassembled WGS sequence"/>
</dbReference>
<dbReference type="SMART" id="SM00331">
    <property type="entry name" value="PP2C_SIG"/>
    <property type="match status" value="1"/>
</dbReference>
<feature type="domain" description="PPM-type phosphatase" evidence="1">
    <location>
        <begin position="24"/>
        <end position="264"/>
    </location>
</feature>
<accession>A0ABP9FKZ6</accession>
<name>A0ABP9FKZ6_9ACTN</name>
<protein>
    <recommendedName>
        <fullName evidence="1">PPM-type phosphatase domain-containing protein</fullName>
    </recommendedName>
</protein>
<dbReference type="RefSeq" id="WP_345583638.1">
    <property type="nucleotide sequence ID" value="NZ_BAABLV010000038.1"/>
</dbReference>
<evidence type="ECO:0000259" key="1">
    <source>
        <dbReference type="PROSITE" id="PS51746"/>
    </source>
</evidence>
<dbReference type="InterPro" id="IPR036457">
    <property type="entry name" value="PPM-type-like_dom_sf"/>
</dbReference>
<dbReference type="PROSITE" id="PS51746">
    <property type="entry name" value="PPM_2"/>
    <property type="match status" value="1"/>
</dbReference>
<proteinExistence type="predicted"/>
<gene>
    <name evidence="2" type="ORF">GCM10025789_26410</name>
</gene>
<evidence type="ECO:0000313" key="3">
    <source>
        <dbReference type="Proteomes" id="UP001501521"/>
    </source>
</evidence>
<evidence type="ECO:0000313" key="2">
    <source>
        <dbReference type="EMBL" id="GAA4905749.1"/>
    </source>
</evidence>
<dbReference type="InterPro" id="IPR015655">
    <property type="entry name" value="PP2C"/>
</dbReference>
<organism evidence="2 3">
    <name type="scientific">Tessaracoccus lubricantis</name>
    <dbReference type="NCBI Taxonomy" id="545543"/>
    <lineage>
        <taxon>Bacteria</taxon>
        <taxon>Bacillati</taxon>
        <taxon>Actinomycetota</taxon>
        <taxon>Actinomycetes</taxon>
        <taxon>Propionibacteriales</taxon>
        <taxon>Propionibacteriaceae</taxon>
        <taxon>Tessaracoccus</taxon>
    </lineage>
</organism>
<comment type="caution">
    <text evidence="2">The sequence shown here is derived from an EMBL/GenBank/DDBJ whole genome shotgun (WGS) entry which is preliminary data.</text>
</comment>
<dbReference type="EMBL" id="BAABLV010000038">
    <property type="protein sequence ID" value="GAA4905749.1"/>
    <property type="molecule type" value="Genomic_DNA"/>
</dbReference>
<dbReference type="InterPro" id="IPR001932">
    <property type="entry name" value="PPM-type_phosphatase-like_dom"/>
</dbReference>
<dbReference type="CDD" id="cd00143">
    <property type="entry name" value="PP2Cc"/>
    <property type="match status" value="1"/>
</dbReference>
<dbReference type="Pfam" id="PF13672">
    <property type="entry name" value="PP2C_2"/>
    <property type="match status" value="1"/>
</dbReference>
<reference evidence="3" key="1">
    <citation type="journal article" date="2019" name="Int. J. Syst. Evol. Microbiol.">
        <title>The Global Catalogue of Microorganisms (GCM) 10K type strain sequencing project: providing services to taxonomists for standard genome sequencing and annotation.</title>
        <authorList>
            <consortium name="The Broad Institute Genomics Platform"/>
            <consortium name="The Broad Institute Genome Sequencing Center for Infectious Disease"/>
            <person name="Wu L."/>
            <person name="Ma J."/>
        </authorList>
    </citation>
    <scope>NUCLEOTIDE SEQUENCE [LARGE SCALE GENOMIC DNA]</scope>
    <source>
        <strain evidence="3">JCM 19125</strain>
    </source>
</reference>